<reference evidence="2" key="1">
    <citation type="journal article" date="2022" name="bioRxiv">
        <title>Sequencing and chromosome-scale assembly of the giantPleurodeles waltlgenome.</title>
        <authorList>
            <person name="Brown T."/>
            <person name="Elewa A."/>
            <person name="Iarovenko S."/>
            <person name="Subramanian E."/>
            <person name="Araus A.J."/>
            <person name="Petzold A."/>
            <person name="Susuki M."/>
            <person name="Suzuki K.-i.T."/>
            <person name="Hayashi T."/>
            <person name="Toyoda A."/>
            <person name="Oliveira C."/>
            <person name="Osipova E."/>
            <person name="Leigh N.D."/>
            <person name="Simon A."/>
            <person name="Yun M.H."/>
        </authorList>
    </citation>
    <scope>NUCLEOTIDE SEQUENCE</scope>
    <source>
        <strain evidence="2">20211129_DDA</strain>
        <tissue evidence="2">Liver</tissue>
    </source>
</reference>
<dbReference type="EMBL" id="JANPWB010000003">
    <property type="protein sequence ID" value="KAJ1201503.1"/>
    <property type="molecule type" value="Genomic_DNA"/>
</dbReference>
<gene>
    <name evidence="2" type="ORF">NDU88_005312</name>
</gene>
<keyword evidence="3" id="KW-1185">Reference proteome</keyword>
<organism evidence="2 3">
    <name type="scientific">Pleurodeles waltl</name>
    <name type="common">Iberian ribbed newt</name>
    <dbReference type="NCBI Taxonomy" id="8319"/>
    <lineage>
        <taxon>Eukaryota</taxon>
        <taxon>Metazoa</taxon>
        <taxon>Chordata</taxon>
        <taxon>Craniata</taxon>
        <taxon>Vertebrata</taxon>
        <taxon>Euteleostomi</taxon>
        <taxon>Amphibia</taxon>
        <taxon>Batrachia</taxon>
        <taxon>Caudata</taxon>
        <taxon>Salamandroidea</taxon>
        <taxon>Salamandridae</taxon>
        <taxon>Pleurodelinae</taxon>
        <taxon>Pleurodeles</taxon>
    </lineage>
</organism>
<sequence>MLTGAVAAGNNPVLLPWPANPEGLPASKEELGECCGETRCAIKMAACREEALPGSPTREETQEEVTA</sequence>
<evidence type="ECO:0000313" key="3">
    <source>
        <dbReference type="Proteomes" id="UP001066276"/>
    </source>
</evidence>
<protein>
    <submittedName>
        <fullName evidence="2">Uncharacterized protein</fullName>
    </submittedName>
</protein>
<name>A0AAV7VMD9_PLEWA</name>
<evidence type="ECO:0000256" key="1">
    <source>
        <dbReference type="SAM" id="MobiDB-lite"/>
    </source>
</evidence>
<comment type="caution">
    <text evidence="2">The sequence shown here is derived from an EMBL/GenBank/DDBJ whole genome shotgun (WGS) entry which is preliminary data.</text>
</comment>
<evidence type="ECO:0000313" key="2">
    <source>
        <dbReference type="EMBL" id="KAJ1201503.1"/>
    </source>
</evidence>
<accession>A0AAV7VMD9</accession>
<proteinExistence type="predicted"/>
<dbReference type="AlphaFoldDB" id="A0AAV7VMD9"/>
<dbReference type="Proteomes" id="UP001066276">
    <property type="component" value="Chromosome 2_1"/>
</dbReference>
<feature type="region of interest" description="Disordered" evidence="1">
    <location>
        <begin position="1"/>
        <end position="20"/>
    </location>
</feature>